<feature type="domain" description="SGNH hydrolase-type esterase" evidence="1">
    <location>
        <begin position="204"/>
        <end position="346"/>
    </location>
</feature>
<evidence type="ECO:0000313" key="5">
    <source>
        <dbReference type="Proteomes" id="UP001245370"/>
    </source>
</evidence>
<dbReference type="EMBL" id="BSDO01000002">
    <property type="protein sequence ID" value="GLI21908.1"/>
    <property type="molecule type" value="Genomic_DNA"/>
</dbReference>
<dbReference type="Proteomes" id="UP001245370">
    <property type="component" value="Unassembled WGS sequence"/>
</dbReference>
<reference evidence="3 5" key="2">
    <citation type="submission" date="2023-07" db="EMBL/GenBank/DDBJ databases">
        <title>Genomic Encyclopedia of Type Strains, Phase IV (KMG-IV): sequencing the most valuable type-strain genomes for metagenomic binning, comparative biology and taxonomic classification.</title>
        <authorList>
            <person name="Goeker M."/>
        </authorList>
    </citation>
    <scope>NUCLEOTIDE SEQUENCE [LARGE SCALE GENOMIC DNA]</scope>
    <source>
        <strain evidence="3 5">DSM 338</strain>
    </source>
</reference>
<keyword evidence="5" id="KW-1185">Reference proteome</keyword>
<organism evidence="2 4">
    <name type="scientific">Xanthobacter flavus</name>
    <dbReference type="NCBI Taxonomy" id="281"/>
    <lineage>
        <taxon>Bacteria</taxon>
        <taxon>Pseudomonadati</taxon>
        <taxon>Pseudomonadota</taxon>
        <taxon>Alphaproteobacteria</taxon>
        <taxon>Hyphomicrobiales</taxon>
        <taxon>Xanthobacteraceae</taxon>
        <taxon>Xanthobacter</taxon>
    </lineage>
</organism>
<dbReference type="RefSeq" id="WP_281806861.1">
    <property type="nucleotide sequence ID" value="NZ_BSDO01000002.1"/>
</dbReference>
<evidence type="ECO:0000313" key="3">
    <source>
        <dbReference type="EMBL" id="MDR6332343.1"/>
    </source>
</evidence>
<dbReference type="Proteomes" id="UP001144397">
    <property type="component" value="Unassembled WGS sequence"/>
</dbReference>
<protein>
    <submittedName>
        <fullName evidence="3">Lysophospholipase L1-like esterase</fullName>
    </submittedName>
</protein>
<sequence length="358" mass="37133">MSMDTTAQQLAGSALRSLRRLNPLGRAKVAPQRHVRVLAGIDSLTAGGGNPVSSYIPSLTSRLKRRLGDGGPGLVWFDALQPGFYNGATSGTVTPFLVGNPAWDSGSRSHSLCGLGTSYVGVAGGYAGLDPAAAWDRCRVYFELGAGGSFGVVSAGDGATGATVDGTRYPTGELCAVDIYQDGTPSTGIAVFSIAGNVVLFGADFLRDGGGATLSNCGISGTYVAQHASLDDAWGRKWLEMLRPDVYLLNGGMNDRVTLDDGGYGHLIDKLVGRWQSGGTDVMLVRPNDSSDAGSTFLARYDRVLKGVALARGCGYLDDRDALGAYAAAVAAGFMADTVHPNATGNSRRAAAYDKALF</sequence>
<evidence type="ECO:0000259" key="1">
    <source>
        <dbReference type="Pfam" id="PF13472"/>
    </source>
</evidence>
<reference evidence="2" key="1">
    <citation type="submission" date="2022-12" db="EMBL/GenBank/DDBJ databases">
        <title>Reference genome sequencing for broad-spectrum identification of bacterial and archaeal isolates by mass spectrometry.</title>
        <authorList>
            <person name="Sekiguchi Y."/>
            <person name="Tourlousse D.M."/>
        </authorList>
    </citation>
    <scope>NUCLEOTIDE SEQUENCE</scope>
    <source>
        <strain evidence="2">301</strain>
    </source>
</reference>
<dbReference type="Pfam" id="PF13472">
    <property type="entry name" value="Lipase_GDSL_2"/>
    <property type="match status" value="1"/>
</dbReference>
<dbReference type="GO" id="GO:0016788">
    <property type="term" value="F:hydrolase activity, acting on ester bonds"/>
    <property type="evidence" value="ECO:0007669"/>
    <property type="project" value="UniProtKB-ARBA"/>
</dbReference>
<dbReference type="GeneID" id="95762373"/>
<dbReference type="AlphaFoldDB" id="A0A9W6CQ68"/>
<proteinExistence type="predicted"/>
<dbReference type="InterPro" id="IPR013830">
    <property type="entry name" value="SGNH_hydro"/>
</dbReference>
<evidence type="ECO:0000313" key="4">
    <source>
        <dbReference type="Proteomes" id="UP001144397"/>
    </source>
</evidence>
<gene>
    <name evidence="3" type="ORF">GGQ86_000790</name>
    <name evidence="2" type="ORF">XFLAVUS301_15820</name>
</gene>
<dbReference type="CDD" id="cd00229">
    <property type="entry name" value="SGNH_hydrolase"/>
    <property type="match status" value="1"/>
</dbReference>
<accession>A0A9W6CQ68</accession>
<comment type="caution">
    <text evidence="2">The sequence shown here is derived from an EMBL/GenBank/DDBJ whole genome shotgun (WGS) entry which is preliminary data.</text>
</comment>
<dbReference type="InterPro" id="IPR036514">
    <property type="entry name" value="SGNH_hydro_sf"/>
</dbReference>
<evidence type="ECO:0000313" key="2">
    <source>
        <dbReference type="EMBL" id="GLI21908.1"/>
    </source>
</evidence>
<name>A0A9W6CQ68_XANFL</name>
<dbReference type="EMBL" id="JAVDPY010000001">
    <property type="protein sequence ID" value="MDR6332343.1"/>
    <property type="molecule type" value="Genomic_DNA"/>
</dbReference>
<dbReference type="SUPFAM" id="SSF52266">
    <property type="entry name" value="SGNH hydrolase"/>
    <property type="match status" value="1"/>
</dbReference>
<dbReference type="Gene3D" id="3.40.50.1110">
    <property type="entry name" value="SGNH hydrolase"/>
    <property type="match status" value="1"/>
</dbReference>